<dbReference type="PANTHER" id="PTHR14336:SF15">
    <property type="entry name" value="DUAL ADAPTER FOR PHOSPHOTYROSINE AND 3-PHOSPHOTYROSINE AND 3-PHOSPHOINOSITIDE"/>
    <property type="match status" value="1"/>
</dbReference>
<dbReference type="PROSITE" id="PS50001">
    <property type="entry name" value="SH2"/>
    <property type="match status" value="1"/>
</dbReference>
<sequence>MAEMSNQPFVSSASPRATSVSRSSESSTAYLSDPMMKMKWFHPFLTRHSAECMLIDNAPEGSYLLRPSATGGKDQYTLSVKFSQSVQHMKVKRLPDNRYQFGRSFFDNVNALKKHFELERPIVGGESGITVVLSYPYSREVDEQHLYTEVHHHAVTRMVNNAVVEESDSDSYDLPDTDSSPELDSLHRRLQQITPVASREGYLTKLGKIKKNWKVRWFVLRNTTLSYYKTKQSPKPIRSINVLRGISADYDPSFGKDFGFRLVLPERTFFFFANNEEDCSQWVDLLKATIQNRDRPEVSDDSTRC</sequence>
<evidence type="ECO:0000313" key="6">
    <source>
        <dbReference type="EnsemblMetazoa" id="Aqu2.1.36625_001"/>
    </source>
</evidence>
<dbReference type="SUPFAM" id="SSF55550">
    <property type="entry name" value="SH2 domain"/>
    <property type="match status" value="1"/>
</dbReference>
<dbReference type="FunFam" id="2.30.29.30:FF:000286">
    <property type="entry name" value="PH-protein kinase domain containing protein"/>
    <property type="match status" value="1"/>
</dbReference>
<dbReference type="SMART" id="SM00233">
    <property type="entry name" value="PH"/>
    <property type="match status" value="1"/>
</dbReference>
<feature type="domain" description="SH2" evidence="4">
    <location>
        <begin position="40"/>
        <end position="137"/>
    </location>
</feature>
<protein>
    <recommendedName>
        <fullName evidence="8">PH domain-containing protein</fullName>
    </recommendedName>
</protein>
<evidence type="ECO:0000313" key="7">
    <source>
        <dbReference type="Proteomes" id="UP000007879"/>
    </source>
</evidence>
<dbReference type="InterPro" id="IPR036860">
    <property type="entry name" value="SH2_dom_sf"/>
</dbReference>
<dbReference type="EnsemblMetazoa" id="XM_003385117.3">
    <property type="protein sequence ID" value="XP_003385165.1"/>
    <property type="gene ID" value="LOC100637327"/>
</dbReference>
<dbReference type="CDD" id="cd10573">
    <property type="entry name" value="PH_DAPP1"/>
    <property type="match status" value="1"/>
</dbReference>
<dbReference type="Gene3D" id="3.30.505.10">
    <property type="entry name" value="SH2 domain"/>
    <property type="match status" value="1"/>
</dbReference>
<proteinExistence type="predicted"/>
<evidence type="ECO:0000256" key="1">
    <source>
        <dbReference type="ARBA" id="ARBA00022999"/>
    </source>
</evidence>
<dbReference type="PRINTS" id="PR00401">
    <property type="entry name" value="SH2DOMAIN"/>
</dbReference>
<name>A0A1X7V8K5_AMPQE</name>
<dbReference type="InterPro" id="IPR000980">
    <property type="entry name" value="SH2"/>
</dbReference>
<dbReference type="PROSITE" id="PS50003">
    <property type="entry name" value="PH_DOMAIN"/>
    <property type="match status" value="1"/>
</dbReference>
<dbReference type="InterPro" id="IPR051707">
    <property type="entry name" value="PI-Interact_SigTrans_Reg"/>
</dbReference>
<dbReference type="eggNOG" id="KOG0017">
    <property type="taxonomic scope" value="Eukaryota"/>
</dbReference>
<dbReference type="PANTHER" id="PTHR14336">
    <property type="entry name" value="TANDEM PH DOMAIN CONTAINING PROTEIN"/>
    <property type="match status" value="1"/>
</dbReference>
<dbReference type="STRING" id="400682.A0A1X7V8K5"/>
<dbReference type="OrthoDB" id="5914531at2759"/>
<accession>A0A1X7V8K5</accession>
<feature type="region of interest" description="Disordered" evidence="3">
    <location>
        <begin position="1"/>
        <end position="26"/>
    </location>
</feature>
<keyword evidence="7" id="KW-1185">Reference proteome</keyword>
<evidence type="ECO:0000259" key="4">
    <source>
        <dbReference type="PROSITE" id="PS50001"/>
    </source>
</evidence>
<dbReference type="Pfam" id="PF00017">
    <property type="entry name" value="SH2"/>
    <property type="match status" value="1"/>
</dbReference>
<reference evidence="7" key="1">
    <citation type="journal article" date="2010" name="Nature">
        <title>The Amphimedon queenslandica genome and the evolution of animal complexity.</title>
        <authorList>
            <person name="Srivastava M."/>
            <person name="Simakov O."/>
            <person name="Chapman J."/>
            <person name="Fahey B."/>
            <person name="Gauthier M.E."/>
            <person name="Mitros T."/>
            <person name="Richards G.S."/>
            <person name="Conaco C."/>
            <person name="Dacre M."/>
            <person name="Hellsten U."/>
            <person name="Larroux C."/>
            <person name="Putnam N.H."/>
            <person name="Stanke M."/>
            <person name="Adamska M."/>
            <person name="Darling A."/>
            <person name="Degnan S.M."/>
            <person name="Oakley T.H."/>
            <person name="Plachetzki D.C."/>
            <person name="Zhai Y."/>
            <person name="Adamski M."/>
            <person name="Calcino A."/>
            <person name="Cummins S.F."/>
            <person name="Goodstein D.M."/>
            <person name="Harris C."/>
            <person name="Jackson D.J."/>
            <person name="Leys S.P."/>
            <person name="Shu S."/>
            <person name="Woodcroft B.J."/>
            <person name="Vervoort M."/>
            <person name="Kosik K.S."/>
            <person name="Manning G."/>
            <person name="Degnan B.M."/>
            <person name="Rokhsar D.S."/>
        </authorList>
    </citation>
    <scope>NUCLEOTIDE SEQUENCE [LARGE SCALE GENOMIC DNA]</scope>
</reference>
<dbReference type="InParanoid" id="A0A1X7V8K5"/>
<gene>
    <name evidence="6" type="primary">100637327</name>
</gene>
<dbReference type="Pfam" id="PF00169">
    <property type="entry name" value="PH"/>
    <property type="match status" value="1"/>
</dbReference>
<evidence type="ECO:0000256" key="3">
    <source>
        <dbReference type="SAM" id="MobiDB-lite"/>
    </source>
</evidence>
<feature type="domain" description="PH" evidence="5">
    <location>
        <begin position="196"/>
        <end position="291"/>
    </location>
</feature>
<evidence type="ECO:0000256" key="2">
    <source>
        <dbReference type="PROSITE-ProRule" id="PRU00191"/>
    </source>
</evidence>
<organism evidence="6">
    <name type="scientific">Amphimedon queenslandica</name>
    <name type="common">Sponge</name>
    <dbReference type="NCBI Taxonomy" id="400682"/>
    <lineage>
        <taxon>Eukaryota</taxon>
        <taxon>Metazoa</taxon>
        <taxon>Porifera</taxon>
        <taxon>Demospongiae</taxon>
        <taxon>Heteroscleromorpha</taxon>
        <taxon>Haplosclerida</taxon>
        <taxon>Niphatidae</taxon>
        <taxon>Amphimedon</taxon>
    </lineage>
</organism>
<dbReference type="SUPFAM" id="SSF50729">
    <property type="entry name" value="PH domain-like"/>
    <property type="match status" value="1"/>
</dbReference>
<keyword evidence="1 2" id="KW-0727">SH2 domain</keyword>
<dbReference type="EnsemblMetazoa" id="Aqu2.1.36625_001">
    <property type="protein sequence ID" value="Aqu2.1.36625_001"/>
    <property type="gene ID" value="Aqu2.1.36625"/>
</dbReference>
<dbReference type="SMART" id="SM00252">
    <property type="entry name" value="SH2"/>
    <property type="match status" value="1"/>
</dbReference>
<dbReference type="Proteomes" id="UP000007879">
    <property type="component" value="Unassembled WGS sequence"/>
</dbReference>
<dbReference type="KEGG" id="aqu:100637327"/>
<reference evidence="6" key="2">
    <citation type="submission" date="2017-05" db="UniProtKB">
        <authorList>
            <consortium name="EnsemblMetazoa"/>
        </authorList>
    </citation>
    <scope>IDENTIFICATION</scope>
</reference>
<feature type="compositionally biased region" description="Low complexity" evidence="3">
    <location>
        <begin position="10"/>
        <end position="26"/>
    </location>
</feature>
<dbReference type="Gene3D" id="2.30.29.30">
    <property type="entry name" value="Pleckstrin-homology domain (PH domain)/Phosphotyrosine-binding domain (PTB)"/>
    <property type="match status" value="1"/>
</dbReference>
<dbReference type="AlphaFoldDB" id="A0A1X7V8K5"/>
<evidence type="ECO:0008006" key="8">
    <source>
        <dbReference type="Google" id="ProtNLM"/>
    </source>
</evidence>
<evidence type="ECO:0000259" key="5">
    <source>
        <dbReference type="PROSITE" id="PS50003"/>
    </source>
</evidence>
<dbReference type="InterPro" id="IPR011993">
    <property type="entry name" value="PH-like_dom_sf"/>
</dbReference>
<dbReference type="InterPro" id="IPR001849">
    <property type="entry name" value="PH_domain"/>
</dbReference>